<dbReference type="GeneID" id="39596858"/>
<keyword evidence="3" id="KW-1185">Reference proteome</keyword>
<accession>A0A443I752</accession>
<gene>
    <name evidence="2" type="ORF">C8Q69DRAFT_36739</name>
</gene>
<dbReference type="InterPro" id="IPR039535">
    <property type="entry name" value="ASST-like"/>
</dbReference>
<proteinExistence type="predicted"/>
<dbReference type="RefSeq" id="XP_028489450.1">
    <property type="nucleotide sequence ID" value="XM_028627581.1"/>
</dbReference>
<evidence type="ECO:0000313" key="3">
    <source>
        <dbReference type="Proteomes" id="UP000283841"/>
    </source>
</evidence>
<dbReference type="EMBL" id="RCNU01000001">
    <property type="protein sequence ID" value="RWQ99805.1"/>
    <property type="molecule type" value="Genomic_DNA"/>
</dbReference>
<dbReference type="PANTHER" id="PTHR35340:SF6">
    <property type="entry name" value="ASST-DOMAIN-CONTAINING PROTEIN"/>
    <property type="match status" value="1"/>
</dbReference>
<evidence type="ECO:0000313" key="2">
    <source>
        <dbReference type="EMBL" id="RWQ99805.1"/>
    </source>
</evidence>
<keyword evidence="1" id="KW-0732">Signal</keyword>
<evidence type="ECO:0000256" key="1">
    <source>
        <dbReference type="SAM" id="SignalP"/>
    </source>
</evidence>
<dbReference type="AlphaFoldDB" id="A0A443I752"/>
<name>A0A443I752_BYSSP</name>
<feature type="chain" id="PRO_5019245753" evidence="1">
    <location>
        <begin position="21"/>
        <end position="492"/>
    </location>
</feature>
<dbReference type="InterPro" id="IPR053143">
    <property type="entry name" value="Arylsulfate_ST"/>
</dbReference>
<protein>
    <submittedName>
        <fullName evidence="2">ASST-domain-containing protein</fullName>
    </submittedName>
</protein>
<feature type="signal peptide" evidence="1">
    <location>
        <begin position="1"/>
        <end position="20"/>
    </location>
</feature>
<dbReference type="STRING" id="264951.A0A443I752"/>
<comment type="caution">
    <text evidence="2">The sequence shown here is derived from an EMBL/GenBank/DDBJ whole genome shotgun (WGS) entry which is preliminary data.</text>
</comment>
<dbReference type="VEuPathDB" id="FungiDB:C8Q69DRAFT_36739"/>
<reference evidence="2 3" key="1">
    <citation type="journal article" date="2018" name="Front. Microbiol.">
        <title>Genomic and genetic insights into a cosmopolitan fungus, Paecilomyces variotii (Eurotiales).</title>
        <authorList>
            <person name="Urquhart A.S."/>
            <person name="Mondo S.J."/>
            <person name="Makela M.R."/>
            <person name="Hane J.K."/>
            <person name="Wiebenga A."/>
            <person name="He G."/>
            <person name="Mihaltcheva S."/>
            <person name="Pangilinan J."/>
            <person name="Lipzen A."/>
            <person name="Barry K."/>
            <person name="de Vries R.P."/>
            <person name="Grigoriev I.V."/>
            <person name="Idnurm A."/>
        </authorList>
    </citation>
    <scope>NUCLEOTIDE SEQUENCE [LARGE SCALE GENOMIC DNA]</scope>
    <source>
        <strain evidence="2 3">CBS 101075</strain>
    </source>
</reference>
<dbReference type="Proteomes" id="UP000283841">
    <property type="component" value="Unassembled WGS sequence"/>
</dbReference>
<sequence>MARRLLTTLSALSLSAGAIAQGWPYLTYKTAPFQPPQLNITTSGAPQAPGYLFIGPRGNQAAGTAALIYDQEGNLVYQGPDEVTSNFKVQKLHGKDVLTFWAGDMMSIGYGYGTVHILDDTYKEIYTVTLDGPFLSPNGSTMGSYIDLHESKVTNRNTLLVTAYNVTQQDLSAIGGPTDGWMLDGQFYEIDIPTNKILFRWSALENIADIPFNGSHQGLGKSGASQEDPWDAYHINSITETDEGYMVSLRHFWSGYYLYRNGTIKWQLDGQNGGSFNLGTGNNFSWQHDIRVDNETSQGLVLTMFNNANTPTAEGQPTTGLSMALDLVNWSVSNLKNLSDPSDEIHSVSQGSYEPLDNSVGHVVMDYGSIAKVKEYDAVGNTIMTAQFGPDNDVASYRGYKAQWVGTPFWKPAVVIEGNTVYMSWNGATEYDNWAVYGAQTETASNKTLLGTVARTGFESSTTLKQLTTQYIQVVARRGTTNLGYSDMISTQ</sequence>
<organism evidence="2 3">
    <name type="scientific">Byssochlamys spectabilis</name>
    <name type="common">Paecilomyces variotii</name>
    <dbReference type="NCBI Taxonomy" id="264951"/>
    <lineage>
        <taxon>Eukaryota</taxon>
        <taxon>Fungi</taxon>
        <taxon>Dikarya</taxon>
        <taxon>Ascomycota</taxon>
        <taxon>Pezizomycotina</taxon>
        <taxon>Eurotiomycetes</taxon>
        <taxon>Eurotiomycetidae</taxon>
        <taxon>Eurotiales</taxon>
        <taxon>Thermoascaceae</taxon>
        <taxon>Paecilomyces</taxon>
    </lineage>
</organism>
<dbReference type="PANTHER" id="PTHR35340">
    <property type="entry name" value="PQQ ENZYME REPEAT PROTEIN-RELATED"/>
    <property type="match status" value="1"/>
</dbReference>
<dbReference type="Pfam" id="PF14269">
    <property type="entry name" value="Arylsulfotran_2"/>
    <property type="match status" value="1"/>
</dbReference>